<dbReference type="FunFam" id="2.20.28.10:FF:000001">
    <property type="entry name" value="Rubredoxin"/>
    <property type="match status" value="1"/>
</dbReference>
<dbReference type="InterPro" id="IPR050526">
    <property type="entry name" value="Rubredoxin_ET"/>
</dbReference>
<gene>
    <name evidence="10" type="ORF">DAI18_12585</name>
</gene>
<dbReference type="AlphaFoldDB" id="A0A2S0PFG7"/>
<comment type="function">
    <text evidence="2">Involved in the hydrocarbon hydroxylating system, which transfers electrons from NADH to rubredoxin reductase and then through rubredoxin to alkane 1 monooxygenase.</text>
</comment>
<comment type="similarity">
    <text evidence="4">Belongs to the rubredoxin family.</text>
</comment>
<dbReference type="CDD" id="cd00730">
    <property type="entry name" value="rubredoxin"/>
    <property type="match status" value="1"/>
</dbReference>
<reference evidence="10 11" key="1">
    <citation type="submission" date="2018-04" db="EMBL/GenBank/DDBJ databases">
        <title>Denitrifier Microvirgula.</title>
        <authorList>
            <person name="Anderson E."/>
            <person name="Jang J."/>
            <person name="Ishii S."/>
        </authorList>
    </citation>
    <scope>NUCLEOTIDE SEQUENCE [LARGE SCALE GENOMIC DNA]</scope>
    <source>
        <strain evidence="10 11">BE2.4</strain>
    </source>
</reference>
<accession>A0A2S0PFG7</accession>
<evidence type="ECO:0000256" key="8">
    <source>
        <dbReference type="ARBA" id="ARBA00023004"/>
    </source>
</evidence>
<dbReference type="STRING" id="1122240.GCA_000620105_01753"/>
<comment type="cofactor">
    <cofactor evidence="1">
        <name>Fe(3+)</name>
        <dbReference type="ChEBI" id="CHEBI:29034"/>
    </cofactor>
</comment>
<dbReference type="InterPro" id="IPR018527">
    <property type="entry name" value="Rubredoxin_Fe_BS"/>
</dbReference>
<keyword evidence="7" id="KW-0249">Electron transport</keyword>
<sequence length="50" mass="5310">MCGPCGFIYDEALGLPDHGIAPGTPFADIPDDWVCPDCGLGKPDFFLIPD</sequence>
<dbReference type="PROSITE" id="PS00202">
    <property type="entry name" value="RUBREDOXIN"/>
    <property type="match status" value="1"/>
</dbReference>
<proteinExistence type="inferred from homology"/>
<keyword evidence="6" id="KW-0479">Metal-binding</keyword>
<organism evidence="10 11">
    <name type="scientific">Microvirgula aerodenitrificans</name>
    <dbReference type="NCBI Taxonomy" id="57480"/>
    <lineage>
        <taxon>Bacteria</taxon>
        <taxon>Pseudomonadati</taxon>
        <taxon>Pseudomonadota</taxon>
        <taxon>Betaproteobacteria</taxon>
        <taxon>Neisseriales</taxon>
        <taxon>Aquaspirillaceae</taxon>
        <taxon>Microvirgula</taxon>
    </lineage>
</organism>
<dbReference type="SUPFAM" id="SSF57802">
    <property type="entry name" value="Rubredoxin-like"/>
    <property type="match status" value="1"/>
</dbReference>
<evidence type="ECO:0000256" key="6">
    <source>
        <dbReference type="ARBA" id="ARBA00022723"/>
    </source>
</evidence>
<dbReference type="PANTHER" id="PTHR47627:SF1">
    <property type="entry name" value="RUBREDOXIN-1-RELATED"/>
    <property type="match status" value="1"/>
</dbReference>
<evidence type="ECO:0000256" key="4">
    <source>
        <dbReference type="ARBA" id="ARBA00005337"/>
    </source>
</evidence>
<dbReference type="KEGG" id="maer:DAI18_12585"/>
<feature type="domain" description="Rubredoxin-like" evidence="9">
    <location>
        <begin position="2"/>
        <end position="48"/>
    </location>
</feature>
<evidence type="ECO:0000256" key="7">
    <source>
        <dbReference type="ARBA" id="ARBA00022982"/>
    </source>
</evidence>
<keyword evidence="5" id="KW-0813">Transport</keyword>
<evidence type="ECO:0000256" key="3">
    <source>
        <dbReference type="ARBA" id="ARBA00004933"/>
    </source>
</evidence>
<keyword evidence="11" id="KW-1185">Reference proteome</keyword>
<dbReference type="InterPro" id="IPR024934">
    <property type="entry name" value="Rubredoxin-like_dom"/>
</dbReference>
<dbReference type="GO" id="GO:0009055">
    <property type="term" value="F:electron transfer activity"/>
    <property type="evidence" value="ECO:0007669"/>
    <property type="project" value="TreeGrafter"/>
</dbReference>
<name>A0A2S0PFG7_9NEIS</name>
<dbReference type="Pfam" id="PF00301">
    <property type="entry name" value="Rubredoxin"/>
    <property type="match status" value="1"/>
</dbReference>
<evidence type="ECO:0000256" key="5">
    <source>
        <dbReference type="ARBA" id="ARBA00022448"/>
    </source>
</evidence>
<evidence type="ECO:0000313" key="11">
    <source>
        <dbReference type="Proteomes" id="UP000244173"/>
    </source>
</evidence>
<dbReference type="PANTHER" id="PTHR47627">
    <property type="entry name" value="RUBREDOXIN"/>
    <property type="match status" value="1"/>
</dbReference>
<dbReference type="OrthoDB" id="9800607at2"/>
<protein>
    <submittedName>
        <fullName evidence="10">Rubredoxin</fullName>
    </submittedName>
</protein>
<dbReference type="PROSITE" id="PS50903">
    <property type="entry name" value="RUBREDOXIN_LIKE"/>
    <property type="match status" value="1"/>
</dbReference>
<dbReference type="InterPro" id="IPR024935">
    <property type="entry name" value="Rubredoxin_dom"/>
</dbReference>
<dbReference type="GO" id="GO:0043448">
    <property type="term" value="P:alkane catabolic process"/>
    <property type="evidence" value="ECO:0007669"/>
    <property type="project" value="TreeGrafter"/>
</dbReference>
<dbReference type="Proteomes" id="UP000244173">
    <property type="component" value="Chromosome"/>
</dbReference>
<dbReference type="Gene3D" id="2.20.28.10">
    <property type="match status" value="1"/>
</dbReference>
<dbReference type="EMBL" id="CP028519">
    <property type="protein sequence ID" value="AVY96085.1"/>
    <property type="molecule type" value="Genomic_DNA"/>
</dbReference>
<evidence type="ECO:0000256" key="2">
    <source>
        <dbReference type="ARBA" id="ARBA00002792"/>
    </source>
</evidence>
<evidence type="ECO:0000256" key="1">
    <source>
        <dbReference type="ARBA" id="ARBA00001965"/>
    </source>
</evidence>
<keyword evidence="8" id="KW-0408">Iron</keyword>
<dbReference type="GO" id="GO:0005506">
    <property type="term" value="F:iron ion binding"/>
    <property type="evidence" value="ECO:0007669"/>
    <property type="project" value="InterPro"/>
</dbReference>
<evidence type="ECO:0000313" key="10">
    <source>
        <dbReference type="EMBL" id="AVY96085.1"/>
    </source>
</evidence>
<comment type="pathway">
    <text evidence="3">Hydrocarbon metabolism; alkane degradation.</text>
</comment>
<evidence type="ECO:0000259" key="9">
    <source>
        <dbReference type="PROSITE" id="PS50903"/>
    </source>
</evidence>